<dbReference type="AlphaFoldDB" id="A0A444W346"/>
<proteinExistence type="predicted"/>
<accession>A0A444W346</accession>
<sequence length="127" mass="14629">MKKIIIFCLILLGTISYSQKLDCTKFKNGKFAAPAFPDEYAIRRDSIEECYFDSKLQTVWSVKWLSDCKLERVCIKNVGAENVKIGDKSVAEIIYTDDECVTYSIEYFNEENPNGIDFQRGVCLQKE</sequence>
<protein>
    <submittedName>
        <fullName evidence="1">Uncharacterized protein</fullName>
    </submittedName>
</protein>
<dbReference type="RefSeq" id="WP_129746002.1">
    <property type="nucleotide sequence ID" value="NZ_JUIV01000002.1"/>
</dbReference>
<comment type="caution">
    <text evidence="1">The sequence shown here is derived from an EMBL/GenBank/DDBJ whole genome shotgun (WGS) entry which is preliminary data.</text>
</comment>
<organism evidence="1 2">
    <name type="scientific">Flavobacterium anhuiense</name>
    <dbReference type="NCBI Taxonomy" id="459526"/>
    <lineage>
        <taxon>Bacteria</taxon>
        <taxon>Pseudomonadati</taxon>
        <taxon>Bacteroidota</taxon>
        <taxon>Flavobacteriia</taxon>
        <taxon>Flavobacteriales</taxon>
        <taxon>Flavobacteriaceae</taxon>
        <taxon>Flavobacterium</taxon>
    </lineage>
</organism>
<evidence type="ECO:0000313" key="2">
    <source>
        <dbReference type="Proteomes" id="UP000290433"/>
    </source>
</evidence>
<reference evidence="1 2" key="1">
    <citation type="submission" date="2014-12" db="EMBL/GenBank/DDBJ databases">
        <title>Genome sequence of Flavobacterium anhuiense RCM74.</title>
        <authorList>
            <person name="Kim J.F."/>
            <person name="Song J.Y."/>
            <person name="Kwak M.-J."/>
            <person name="Lee S.-W."/>
        </authorList>
    </citation>
    <scope>NUCLEOTIDE SEQUENCE [LARGE SCALE GENOMIC DNA]</scope>
    <source>
        <strain evidence="1 2">RCM74</strain>
    </source>
</reference>
<evidence type="ECO:0000313" key="1">
    <source>
        <dbReference type="EMBL" id="RYJ40126.1"/>
    </source>
</evidence>
<dbReference type="EMBL" id="JUIV01000002">
    <property type="protein sequence ID" value="RYJ40126.1"/>
    <property type="molecule type" value="Genomic_DNA"/>
</dbReference>
<gene>
    <name evidence="1" type="ORF">NU08_0882</name>
</gene>
<dbReference type="Proteomes" id="UP000290433">
    <property type="component" value="Unassembled WGS sequence"/>
</dbReference>
<name>A0A444W346_9FLAO</name>
<dbReference type="OrthoDB" id="1144076at2"/>